<dbReference type="OrthoDB" id="9777711at2"/>
<dbReference type="PANTHER" id="PTHR43802:SF1">
    <property type="entry name" value="IP11341P-RELATED"/>
    <property type="match status" value="1"/>
</dbReference>
<dbReference type="CDD" id="cd06558">
    <property type="entry name" value="crotonase-like"/>
    <property type="match status" value="1"/>
</dbReference>
<keyword evidence="3" id="KW-1185">Reference proteome</keyword>
<proteinExistence type="inferred from homology"/>
<evidence type="ECO:0000313" key="3">
    <source>
        <dbReference type="Proteomes" id="UP000319769"/>
    </source>
</evidence>
<gene>
    <name evidence="2" type="ORF">FPZ12_003485</name>
</gene>
<reference evidence="2" key="1">
    <citation type="submission" date="2019-09" db="EMBL/GenBank/DDBJ databases">
        <authorList>
            <person name="Teo W.F.A."/>
            <person name="Duangmal K."/>
        </authorList>
    </citation>
    <scope>NUCLEOTIDE SEQUENCE [LARGE SCALE GENOMIC DNA]</scope>
    <source>
        <strain evidence="2">K81G1</strain>
    </source>
</reference>
<dbReference type="AlphaFoldDB" id="A0A5N0VIE8"/>
<dbReference type="EMBL" id="VMNW02000003">
    <property type="protein sequence ID" value="KAA9166026.1"/>
    <property type="molecule type" value="Genomic_DNA"/>
</dbReference>
<dbReference type="GO" id="GO:0003824">
    <property type="term" value="F:catalytic activity"/>
    <property type="evidence" value="ECO:0007669"/>
    <property type="project" value="UniProtKB-ARBA"/>
</dbReference>
<accession>A0A5N0VIE8</accession>
<dbReference type="InterPro" id="IPR001753">
    <property type="entry name" value="Enoyl-CoA_hydra/iso"/>
</dbReference>
<dbReference type="Pfam" id="PF00378">
    <property type="entry name" value="ECH_1"/>
    <property type="match status" value="1"/>
</dbReference>
<dbReference type="Gene3D" id="3.90.226.10">
    <property type="entry name" value="2-enoyl-CoA Hydratase, Chain A, domain 1"/>
    <property type="match status" value="1"/>
</dbReference>
<dbReference type="Proteomes" id="UP000319769">
    <property type="component" value="Unassembled WGS sequence"/>
</dbReference>
<evidence type="ECO:0000256" key="1">
    <source>
        <dbReference type="ARBA" id="ARBA00005254"/>
    </source>
</evidence>
<sequence length="268" mass="28835">MVTDLLVDCDAGVATVTLNRPDRLNALTQPMIVGLWETFTELDAADDVRAIVVTGAGRAFSSGSDLSAGGDGQAFRKDPVVYRHRAWELRTPVIGAINGAAVGVALTMASQWDIRYVAEDAKLAFPFTRRGVSGEAHSAWILPRLVGLSRALELMISGRFFSGAEAAAIGFAARALPRDEVLPAARELALDIATNTSPAMVAANKRLLWTCAQETDAHRGGEIEQRVYDWVRTLDEPAEGAKSFLERRPPCWPTPKSVALPAVINPAD</sequence>
<comment type="similarity">
    <text evidence="1">Belongs to the enoyl-CoA hydratase/isomerase family.</text>
</comment>
<dbReference type="InterPro" id="IPR014748">
    <property type="entry name" value="Enoyl-CoA_hydra_C"/>
</dbReference>
<dbReference type="Gene3D" id="1.10.12.10">
    <property type="entry name" value="Lyase 2-enoyl-coa Hydratase, Chain A, domain 2"/>
    <property type="match status" value="1"/>
</dbReference>
<dbReference type="PANTHER" id="PTHR43802">
    <property type="entry name" value="ENOYL-COA HYDRATASE"/>
    <property type="match status" value="1"/>
</dbReference>
<dbReference type="InterPro" id="IPR029045">
    <property type="entry name" value="ClpP/crotonase-like_dom_sf"/>
</dbReference>
<organism evidence="2 3">
    <name type="scientific">Amycolatopsis acidicola</name>
    <dbReference type="NCBI Taxonomy" id="2596893"/>
    <lineage>
        <taxon>Bacteria</taxon>
        <taxon>Bacillati</taxon>
        <taxon>Actinomycetota</taxon>
        <taxon>Actinomycetes</taxon>
        <taxon>Pseudonocardiales</taxon>
        <taxon>Pseudonocardiaceae</taxon>
        <taxon>Amycolatopsis</taxon>
    </lineage>
</organism>
<comment type="caution">
    <text evidence="2">The sequence shown here is derived from an EMBL/GenBank/DDBJ whole genome shotgun (WGS) entry which is preliminary data.</text>
</comment>
<name>A0A5N0VIE8_9PSEU</name>
<evidence type="ECO:0000313" key="2">
    <source>
        <dbReference type="EMBL" id="KAA9166026.1"/>
    </source>
</evidence>
<protein>
    <submittedName>
        <fullName evidence="2">Enoyl-CoA hydratase</fullName>
    </submittedName>
</protein>
<dbReference type="SUPFAM" id="SSF52096">
    <property type="entry name" value="ClpP/crotonase"/>
    <property type="match status" value="1"/>
</dbReference>